<dbReference type="AlphaFoldDB" id="A0A914WKK5"/>
<sequence>MSCEFVESKREGVCAVTSLTTDTIRELNHRYHDSFEQTTNLLLKVADRFASNILAGALKELKTSAKTSILGLMDWGEPAGGGGLFTPSAVAAGSGADWVWTLVGLLIVGLLAQTGYMKRAAVARAARYARDRLRRRHAPPPPQRPRPLALSTTGPPPPPLPFIRFASPAPSTSLPTIGLEVVEGADSATPSYRPRRDYSTPPLSPEPGCSAYA</sequence>
<reference evidence="3" key="1">
    <citation type="submission" date="2022-11" db="UniProtKB">
        <authorList>
            <consortium name="WormBaseParasite"/>
        </authorList>
    </citation>
    <scope>IDENTIFICATION</scope>
</reference>
<feature type="region of interest" description="Disordered" evidence="1">
    <location>
        <begin position="132"/>
        <end position="167"/>
    </location>
</feature>
<protein>
    <submittedName>
        <fullName evidence="3">Uncharacterized protein</fullName>
    </submittedName>
</protein>
<feature type="region of interest" description="Disordered" evidence="1">
    <location>
        <begin position="184"/>
        <end position="213"/>
    </location>
</feature>
<evidence type="ECO:0000256" key="1">
    <source>
        <dbReference type="SAM" id="MobiDB-lite"/>
    </source>
</evidence>
<evidence type="ECO:0000313" key="2">
    <source>
        <dbReference type="Proteomes" id="UP000887566"/>
    </source>
</evidence>
<organism evidence="2 3">
    <name type="scientific">Plectus sambesii</name>
    <dbReference type="NCBI Taxonomy" id="2011161"/>
    <lineage>
        <taxon>Eukaryota</taxon>
        <taxon>Metazoa</taxon>
        <taxon>Ecdysozoa</taxon>
        <taxon>Nematoda</taxon>
        <taxon>Chromadorea</taxon>
        <taxon>Plectida</taxon>
        <taxon>Plectina</taxon>
        <taxon>Plectoidea</taxon>
        <taxon>Plectidae</taxon>
        <taxon>Plectus</taxon>
    </lineage>
</organism>
<keyword evidence="2" id="KW-1185">Reference proteome</keyword>
<proteinExistence type="predicted"/>
<accession>A0A914WKK5</accession>
<dbReference type="Proteomes" id="UP000887566">
    <property type="component" value="Unplaced"/>
</dbReference>
<dbReference type="WBParaSite" id="PSAMB.scaffold4542size14272.g24607.t1">
    <property type="protein sequence ID" value="PSAMB.scaffold4542size14272.g24607.t1"/>
    <property type="gene ID" value="PSAMB.scaffold4542size14272.g24607"/>
</dbReference>
<evidence type="ECO:0000313" key="3">
    <source>
        <dbReference type="WBParaSite" id="PSAMB.scaffold4542size14272.g24607.t1"/>
    </source>
</evidence>
<name>A0A914WKK5_9BILA</name>